<keyword evidence="3" id="KW-1185">Reference proteome</keyword>
<dbReference type="InterPro" id="IPR024395">
    <property type="entry name" value="CLASP_N_dom"/>
</dbReference>
<name>A0AAV8ZEJ4_9CUCU</name>
<organism evidence="2 3">
    <name type="scientific">Aromia moschata</name>
    <dbReference type="NCBI Taxonomy" id="1265417"/>
    <lineage>
        <taxon>Eukaryota</taxon>
        <taxon>Metazoa</taxon>
        <taxon>Ecdysozoa</taxon>
        <taxon>Arthropoda</taxon>
        <taxon>Hexapoda</taxon>
        <taxon>Insecta</taxon>
        <taxon>Pterygota</taxon>
        <taxon>Neoptera</taxon>
        <taxon>Endopterygota</taxon>
        <taxon>Coleoptera</taxon>
        <taxon>Polyphaga</taxon>
        <taxon>Cucujiformia</taxon>
        <taxon>Chrysomeloidea</taxon>
        <taxon>Cerambycidae</taxon>
        <taxon>Cerambycinae</taxon>
        <taxon>Callichromatini</taxon>
        <taxon>Aromia</taxon>
    </lineage>
</organism>
<dbReference type="GO" id="GO:0005881">
    <property type="term" value="C:cytoplasmic microtubule"/>
    <property type="evidence" value="ECO:0007669"/>
    <property type="project" value="TreeGrafter"/>
</dbReference>
<dbReference type="GO" id="GO:0072686">
    <property type="term" value="C:mitotic spindle"/>
    <property type="evidence" value="ECO:0007669"/>
    <property type="project" value="TreeGrafter"/>
</dbReference>
<dbReference type="GO" id="GO:0005815">
    <property type="term" value="C:microtubule organizing center"/>
    <property type="evidence" value="ECO:0007669"/>
    <property type="project" value="TreeGrafter"/>
</dbReference>
<dbReference type="InterPro" id="IPR016024">
    <property type="entry name" value="ARM-type_fold"/>
</dbReference>
<dbReference type="EMBL" id="JAPWTK010000004">
    <property type="protein sequence ID" value="KAJ8961785.1"/>
    <property type="molecule type" value="Genomic_DNA"/>
</dbReference>
<dbReference type="PANTHER" id="PTHR21567">
    <property type="entry name" value="CLASP"/>
    <property type="match status" value="1"/>
</dbReference>
<evidence type="ECO:0000259" key="1">
    <source>
        <dbReference type="Pfam" id="PF12348"/>
    </source>
</evidence>
<evidence type="ECO:0000313" key="2">
    <source>
        <dbReference type="EMBL" id="KAJ8961785.1"/>
    </source>
</evidence>
<gene>
    <name evidence="2" type="ORF">NQ318_021387</name>
</gene>
<dbReference type="GO" id="GO:0090307">
    <property type="term" value="P:mitotic spindle assembly"/>
    <property type="evidence" value="ECO:0007669"/>
    <property type="project" value="TreeGrafter"/>
</dbReference>
<dbReference type="Gene3D" id="1.25.10.10">
    <property type="entry name" value="Leucine-rich Repeat Variant"/>
    <property type="match status" value="1"/>
</dbReference>
<dbReference type="Proteomes" id="UP001162162">
    <property type="component" value="Unassembled WGS sequence"/>
</dbReference>
<reference evidence="2" key="1">
    <citation type="journal article" date="2023" name="Insect Mol. Biol.">
        <title>Genome sequencing provides insights into the evolution of gene families encoding plant cell wall-degrading enzymes in longhorned beetles.</title>
        <authorList>
            <person name="Shin N.R."/>
            <person name="Okamura Y."/>
            <person name="Kirsch R."/>
            <person name="Pauchet Y."/>
        </authorList>
    </citation>
    <scope>NUCLEOTIDE SEQUENCE</scope>
    <source>
        <strain evidence="2">AMC_N1</strain>
    </source>
</reference>
<dbReference type="SUPFAM" id="SSF48371">
    <property type="entry name" value="ARM repeat"/>
    <property type="match status" value="1"/>
</dbReference>
<sequence>MSQLNEKSMSIALRGLAEIVEICRVLDADFAYPHMTVINQRLIELMKSPRSHVCRTACQAVGHLFEYIKDTRRPEFDEIVDTLLCRTADANKFIRHDANLALDCMVTHIPVFHAVRALTTKGPDHKNPLVRVATARLLVCAVVIAGPQNILHPNGNDFTRKRIILNMVKFLDDKDMATRQVEHLKAAYIQQNMVTYTFSLGNMSLLTDFSRLLELTHSLRSPAI</sequence>
<dbReference type="GO" id="GO:0000776">
    <property type="term" value="C:kinetochore"/>
    <property type="evidence" value="ECO:0007669"/>
    <property type="project" value="TreeGrafter"/>
</dbReference>
<dbReference type="GO" id="GO:0045180">
    <property type="term" value="C:basal cortex"/>
    <property type="evidence" value="ECO:0007669"/>
    <property type="project" value="TreeGrafter"/>
</dbReference>
<dbReference type="Pfam" id="PF12348">
    <property type="entry name" value="CLASP_N"/>
    <property type="match status" value="1"/>
</dbReference>
<dbReference type="InterPro" id="IPR011989">
    <property type="entry name" value="ARM-like"/>
</dbReference>
<dbReference type="PANTHER" id="PTHR21567:SF88">
    <property type="entry name" value="TOG DOMAIN-CONTAINING PROTEIN"/>
    <property type="match status" value="1"/>
</dbReference>
<accession>A0AAV8ZEJ4</accession>
<feature type="domain" description="CLASP N-terminal" evidence="1">
    <location>
        <begin position="43"/>
        <end position="181"/>
    </location>
</feature>
<comment type="caution">
    <text evidence="2">The sequence shown here is derived from an EMBL/GenBank/DDBJ whole genome shotgun (WGS) entry which is preliminary data.</text>
</comment>
<evidence type="ECO:0000313" key="3">
    <source>
        <dbReference type="Proteomes" id="UP001162162"/>
    </source>
</evidence>
<dbReference type="GO" id="GO:0008017">
    <property type="term" value="F:microtubule binding"/>
    <property type="evidence" value="ECO:0007669"/>
    <property type="project" value="TreeGrafter"/>
</dbReference>
<proteinExistence type="predicted"/>
<dbReference type="GO" id="GO:0040001">
    <property type="term" value="P:establishment of mitotic spindle localization"/>
    <property type="evidence" value="ECO:0007669"/>
    <property type="project" value="TreeGrafter"/>
</dbReference>
<dbReference type="AlphaFoldDB" id="A0AAV8ZEJ4"/>
<protein>
    <recommendedName>
        <fullName evidence="1">CLASP N-terminal domain-containing protein</fullName>
    </recommendedName>
</protein>
<dbReference type="GO" id="GO:0005876">
    <property type="term" value="C:spindle microtubule"/>
    <property type="evidence" value="ECO:0007669"/>
    <property type="project" value="TreeGrafter"/>
</dbReference>